<dbReference type="CDD" id="cd03784">
    <property type="entry name" value="GT1_Gtf-like"/>
    <property type="match status" value="1"/>
</dbReference>
<dbReference type="GO" id="GO:0016020">
    <property type="term" value="C:membrane"/>
    <property type="evidence" value="ECO:0007669"/>
    <property type="project" value="UniProtKB-SubCell"/>
</dbReference>
<accession>A0AAD5PRT3</accession>
<feature type="transmembrane region" description="Helical" evidence="5">
    <location>
        <begin position="270"/>
        <end position="289"/>
    </location>
</feature>
<evidence type="ECO:0000256" key="3">
    <source>
        <dbReference type="ARBA" id="ARBA00022679"/>
    </source>
</evidence>
<comment type="catalytic activity">
    <reaction evidence="5">
        <text>glucuronate acceptor + UDP-alpha-D-glucuronate = acceptor beta-D-glucuronoside + UDP + H(+)</text>
        <dbReference type="Rhea" id="RHEA:21032"/>
        <dbReference type="ChEBI" id="CHEBI:15378"/>
        <dbReference type="ChEBI" id="CHEBI:58052"/>
        <dbReference type="ChEBI" id="CHEBI:58223"/>
        <dbReference type="ChEBI" id="CHEBI:132367"/>
        <dbReference type="ChEBI" id="CHEBI:132368"/>
        <dbReference type="EC" id="2.4.1.17"/>
    </reaction>
</comment>
<sequence>MPVIDRLAAEMLHIENLPRIEKIENKYLSLLILNTYLGLNYQMAVTPAVIQVGGINLRPSKPLPRDLEKFVDDSGDAGCIIVSFGTYIKNSALPDDVRRLFLSTFARLPQRILWKWEDDKKIKHNESIPSNVKLMSWLPQADLLGHPKMRLFITHGGLISIQEAVYHNVPLIILPVLVDQPINAKKAQDDGYAIRLDWDNLTEEILFDAIQKILTNSSYAENMERVSELMRDQMETPLDRVIYWIEYIIRHDGAPHLRTSSRKLSQHHRVLFDVMFFLVVVCILMFYVFTRVFCYFSCKVRIQKYDLKKTN</sequence>
<dbReference type="PANTHER" id="PTHR48043:SF159">
    <property type="entry name" value="EG:EG0003.4 PROTEIN-RELATED"/>
    <property type="match status" value="1"/>
</dbReference>
<dbReference type="Pfam" id="PF00201">
    <property type="entry name" value="UDPGT"/>
    <property type="match status" value="1"/>
</dbReference>
<dbReference type="PANTHER" id="PTHR48043">
    <property type="entry name" value="EG:EG0003.4 PROTEIN-RELATED"/>
    <property type="match status" value="1"/>
</dbReference>
<dbReference type="InterPro" id="IPR050271">
    <property type="entry name" value="UDP-glycosyltransferase"/>
</dbReference>
<dbReference type="InterPro" id="IPR002213">
    <property type="entry name" value="UDP_glucos_trans"/>
</dbReference>
<comment type="subcellular location">
    <subcellularLocation>
        <location evidence="5">Membrane</location>
        <topology evidence="5">Single-pass membrane protein</topology>
    </subcellularLocation>
</comment>
<organism evidence="6 7">
    <name type="scientific">Daphnia sinensis</name>
    <dbReference type="NCBI Taxonomy" id="1820382"/>
    <lineage>
        <taxon>Eukaryota</taxon>
        <taxon>Metazoa</taxon>
        <taxon>Ecdysozoa</taxon>
        <taxon>Arthropoda</taxon>
        <taxon>Crustacea</taxon>
        <taxon>Branchiopoda</taxon>
        <taxon>Diplostraca</taxon>
        <taxon>Cladocera</taxon>
        <taxon>Anomopoda</taxon>
        <taxon>Daphniidae</taxon>
        <taxon>Daphnia</taxon>
        <taxon>Daphnia similis group</taxon>
    </lineage>
</organism>
<keyword evidence="2 4" id="KW-0328">Glycosyltransferase</keyword>
<keyword evidence="3 4" id="KW-0808">Transferase</keyword>
<reference evidence="6 7" key="1">
    <citation type="submission" date="2022-05" db="EMBL/GenBank/DDBJ databases">
        <title>A multi-omics perspective on studying reproductive biology in Daphnia sinensis.</title>
        <authorList>
            <person name="Jia J."/>
        </authorList>
    </citation>
    <scope>NUCLEOTIDE SEQUENCE [LARGE SCALE GENOMIC DNA]</scope>
    <source>
        <strain evidence="6 7">WSL</strain>
    </source>
</reference>
<evidence type="ECO:0000256" key="2">
    <source>
        <dbReference type="ARBA" id="ARBA00022676"/>
    </source>
</evidence>
<name>A0AAD5PRT3_9CRUS</name>
<evidence type="ECO:0000313" key="7">
    <source>
        <dbReference type="Proteomes" id="UP000820818"/>
    </source>
</evidence>
<dbReference type="EC" id="2.4.1.17" evidence="5"/>
<dbReference type="GO" id="GO:0015020">
    <property type="term" value="F:glucuronosyltransferase activity"/>
    <property type="evidence" value="ECO:0007669"/>
    <property type="project" value="UniProtKB-EC"/>
</dbReference>
<evidence type="ECO:0000256" key="1">
    <source>
        <dbReference type="ARBA" id="ARBA00009995"/>
    </source>
</evidence>
<keyword evidence="7" id="KW-1185">Reference proteome</keyword>
<dbReference type="AlphaFoldDB" id="A0AAD5PRT3"/>
<comment type="caution">
    <text evidence="6">The sequence shown here is derived from an EMBL/GenBank/DDBJ whole genome shotgun (WGS) entry which is preliminary data.</text>
</comment>
<evidence type="ECO:0000256" key="5">
    <source>
        <dbReference type="RuleBase" id="RU362059"/>
    </source>
</evidence>
<dbReference type="SUPFAM" id="SSF53756">
    <property type="entry name" value="UDP-Glycosyltransferase/glycogen phosphorylase"/>
    <property type="match status" value="1"/>
</dbReference>
<dbReference type="PROSITE" id="PS00375">
    <property type="entry name" value="UDPGT"/>
    <property type="match status" value="1"/>
</dbReference>
<dbReference type="Gene3D" id="3.40.50.2000">
    <property type="entry name" value="Glycogen Phosphorylase B"/>
    <property type="match status" value="1"/>
</dbReference>
<dbReference type="EMBL" id="WJBH02000008">
    <property type="protein sequence ID" value="KAI9554594.1"/>
    <property type="molecule type" value="Genomic_DNA"/>
</dbReference>
<dbReference type="FunFam" id="3.40.50.2000:FF:000021">
    <property type="entry name" value="UDP-glucuronosyltransferase"/>
    <property type="match status" value="1"/>
</dbReference>
<gene>
    <name evidence="6" type="ORF">GHT06_019867</name>
</gene>
<dbReference type="Proteomes" id="UP000820818">
    <property type="component" value="Linkage Group LG8"/>
</dbReference>
<comment type="similarity">
    <text evidence="1 4">Belongs to the UDP-glycosyltransferase family.</text>
</comment>
<keyword evidence="5" id="KW-0472">Membrane</keyword>
<protein>
    <recommendedName>
        <fullName evidence="5">UDP-glucuronosyltransferase</fullName>
        <ecNumber evidence="5">2.4.1.17</ecNumber>
    </recommendedName>
</protein>
<dbReference type="InterPro" id="IPR035595">
    <property type="entry name" value="UDP_glycos_trans_CS"/>
</dbReference>
<proteinExistence type="inferred from homology"/>
<evidence type="ECO:0000256" key="4">
    <source>
        <dbReference type="RuleBase" id="RU003718"/>
    </source>
</evidence>
<evidence type="ECO:0000313" key="6">
    <source>
        <dbReference type="EMBL" id="KAI9554594.1"/>
    </source>
</evidence>
<keyword evidence="5" id="KW-1133">Transmembrane helix</keyword>
<keyword evidence="5" id="KW-0812">Transmembrane</keyword>